<dbReference type="STRING" id="1123501.Wenmar_01811"/>
<dbReference type="AlphaFoldDB" id="A0A0D0Q4I3"/>
<sequence>MISNRFSRRPPPRTELDFCQWVGDALPGEWLEYHRGFLAIDAAPEMSPLASDRWRGLAALSECARWASDHRLVHLVQRRLGPDQFVYIAIARPKPLSRRIELAALLSGREAA</sequence>
<protein>
    <submittedName>
        <fullName evidence="1">Uncharacterized protein</fullName>
    </submittedName>
</protein>
<dbReference type="EMBL" id="AONG01000009">
    <property type="protein sequence ID" value="KIQ69449.1"/>
    <property type="molecule type" value="Genomic_DNA"/>
</dbReference>
<gene>
    <name evidence="1" type="ORF">Wenmar_01811</name>
</gene>
<name>A0A0D0Q4I3_9RHOB</name>
<evidence type="ECO:0000313" key="1">
    <source>
        <dbReference type="EMBL" id="KIQ69449.1"/>
    </source>
</evidence>
<reference evidence="1 2" key="1">
    <citation type="submission" date="2013-01" db="EMBL/GenBank/DDBJ databases">
        <authorList>
            <person name="Fiebig A."/>
            <person name="Goeker M."/>
            <person name="Klenk H.-P.P."/>
        </authorList>
    </citation>
    <scope>NUCLEOTIDE SEQUENCE [LARGE SCALE GENOMIC DNA]</scope>
    <source>
        <strain evidence="1 2">DSM 24838</strain>
    </source>
</reference>
<evidence type="ECO:0000313" key="2">
    <source>
        <dbReference type="Proteomes" id="UP000035100"/>
    </source>
</evidence>
<comment type="caution">
    <text evidence="1">The sequence shown here is derived from an EMBL/GenBank/DDBJ whole genome shotgun (WGS) entry which is preliminary data.</text>
</comment>
<dbReference type="RefSeq" id="WP_018303585.1">
    <property type="nucleotide sequence ID" value="NZ_KB902299.1"/>
</dbReference>
<dbReference type="OrthoDB" id="7272004at2"/>
<proteinExistence type="predicted"/>
<organism evidence="1 2">
    <name type="scientific">Wenxinia marina DSM 24838</name>
    <dbReference type="NCBI Taxonomy" id="1123501"/>
    <lineage>
        <taxon>Bacteria</taxon>
        <taxon>Pseudomonadati</taxon>
        <taxon>Pseudomonadota</taxon>
        <taxon>Alphaproteobacteria</taxon>
        <taxon>Rhodobacterales</taxon>
        <taxon>Roseobacteraceae</taxon>
        <taxon>Wenxinia</taxon>
    </lineage>
</organism>
<dbReference type="eggNOG" id="ENOG5032U9P">
    <property type="taxonomic scope" value="Bacteria"/>
</dbReference>
<dbReference type="Proteomes" id="UP000035100">
    <property type="component" value="Unassembled WGS sequence"/>
</dbReference>
<keyword evidence="2" id="KW-1185">Reference proteome</keyword>
<accession>A0A0D0Q4I3</accession>